<dbReference type="Gene3D" id="1.25.40.340">
    <property type="match status" value="1"/>
</dbReference>
<dbReference type="Proteomes" id="UP000737171">
    <property type="component" value="Unassembled WGS sequence"/>
</dbReference>
<proteinExistence type="predicted"/>
<dbReference type="RefSeq" id="WP_173122565.1">
    <property type="nucleotide sequence ID" value="NZ_JABRWJ010000003.1"/>
</dbReference>
<comment type="caution">
    <text evidence="4">The sequence shown here is derived from an EMBL/GenBank/DDBJ whole genome shotgun (WGS) entry which is preliminary data.</text>
</comment>
<dbReference type="SMART" id="SM01120">
    <property type="entry name" value="Dak2"/>
    <property type="match status" value="1"/>
</dbReference>
<gene>
    <name evidence="4" type="primary">dhaL</name>
    <name evidence="4" type="ORF">HLB44_10695</name>
</gene>
<protein>
    <submittedName>
        <fullName evidence="4">Dihydroxyacetone kinase subunit L</fullName>
    </submittedName>
</protein>
<keyword evidence="2 4" id="KW-0418">Kinase</keyword>
<dbReference type="PANTHER" id="PTHR28629:SF4">
    <property type="entry name" value="TRIOKINASE_FMN CYCLASE"/>
    <property type="match status" value="1"/>
</dbReference>
<organism evidence="4 5">
    <name type="scientific">Pseudaquabacterium terrae</name>
    <dbReference type="NCBI Taxonomy" id="2732868"/>
    <lineage>
        <taxon>Bacteria</taxon>
        <taxon>Pseudomonadati</taxon>
        <taxon>Pseudomonadota</taxon>
        <taxon>Betaproteobacteria</taxon>
        <taxon>Burkholderiales</taxon>
        <taxon>Sphaerotilaceae</taxon>
        <taxon>Pseudaquabacterium</taxon>
    </lineage>
</organism>
<accession>A0ABX2EFS9</accession>
<sequence>MNTPMILDALAAVQRAILANEAQIESLDRAIGDGDHFINVRRGCEVLVVMAPELNGVPPGLALHKIGMKLLGTIGGASGPLISSFFMAMGKTLEGIDEPDRRQFAAAFASGVEAIKTRGKADVGEKTMLDVLIPVSRLLLKLADEDTLLPALCAQLTQEAHHNMLATKDMIASKGRASFLGERALGHIDPGCKTCEVAIAAVCETVLRQVTPSEAA</sequence>
<feature type="domain" description="DhaL" evidence="3">
    <location>
        <begin position="4"/>
        <end position="204"/>
    </location>
</feature>
<evidence type="ECO:0000256" key="1">
    <source>
        <dbReference type="ARBA" id="ARBA00022679"/>
    </source>
</evidence>
<dbReference type="PANTHER" id="PTHR28629">
    <property type="entry name" value="TRIOKINASE/FMN CYCLASE"/>
    <property type="match status" value="1"/>
</dbReference>
<dbReference type="Pfam" id="PF02734">
    <property type="entry name" value="Dak2"/>
    <property type="match status" value="1"/>
</dbReference>
<dbReference type="PROSITE" id="PS51480">
    <property type="entry name" value="DHAL"/>
    <property type="match status" value="1"/>
</dbReference>
<dbReference type="SUPFAM" id="SSF101473">
    <property type="entry name" value="DhaL-like"/>
    <property type="match status" value="1"/>
</dbReference>
<dbReference type="InterPro" id="IPR012737">
    <property type="entry name" value="DhaK_L_YcgS"/>
</dbReference>
<dbReference type="InterPro" id="IPR036117">
    <property type="entry name" value="DhaL_dom_sf"/>
</dbReference>
<name>A0ABX2EFS9_9BURK</name>
<evidence type="ECO:0000256" key="2">
    <source>
        <dbReference type="ARBA" id="ARBA00022777"/>
    </source>
</evidence>
<dbReference type="EMBL" id="JABRWJ010000003">
    <property type="protein sequence ID" value="NRF67453.1"/>
    <property type="molecule type" value="Genomic_DNA"/>
</dbReference>
<keyword evidence="1" id="KW-0808">Transferase</keyword>
<keyword evidence="5" id="KW-1185">Reference proteome</keyword>
<dbReference type="InterPro" id="IPR004007">
    <property type="entry name" value="DhaL_dom"/>
</dbReference>
<evidence type="ECO:0000313" key="5">
    <source>
        <dbReference type="Proteomes" id="UP000737171"/>
    </source>
</evidence>
<dbReference type="InterPro" id="IPR050861">
    <property type="entry name" value="Dihydroxyacetone_Kinase"/>
</dbReference>
<reference evidence="4 5" key="1">
    <citation type="submission" date="2020-05" db="EMBL/GenBank/DDBJ databases">
        <title>Aquincola sp. isolate from soil.</title>
        <authorList>
            <person name="Han J."/>
            <person name="Kim D.-U."/>
        </authorList>
    </citation>
    <scope>NUCLEOTIDE SEQUENCE [LARGE SCALE GENOMIC DNA]</scope>
    <source>
        <strain evidence="4 5">S2</strain>
    </source>
</reference>
<evidence type="ECO:0000313" key="4">
    <source>
        <dbReference type="EMBL" id="NRF67453.1"/>
    </source>
</evidence>
<evidence type="ECO:0000259" key="3">
    <source>
        <dbReference type="PROSITE" id="PS51480"/>
    </source>
</evidence>
<dbReference type="GO" id="GO:0016301">
    <property type="term" value="F:kinase activity"/>
    <property type="evidence" value="ECO:0007669"/>
    <property type="project" value="UniProtKB-KW"/>
</dbReference>
<dbReference type="NCBIfam" id="TIGR02365">
    <property type="entry name" value="dha_L_ycgS"/>
    <property type="match status" value="1"/>
</dbReference>